<sequence length="570" mass="64316">MRHCCCQSRIDARADLFDYLKWFHNPRMRRRVARSDRAFSASIKPSVGAEQNPGATDDSIQDSIDLFQAAMVMNRFPLDPQLVGSCRSADALLRAGRYAEAADAYRGILSRDVSNADVWYNLGYALKALGRFEDALSAYDGALRAGVGDPQEVHLNRAVIYSDHLRRDELAKGELLAALAIRPDYIPAWLNLGLLHEECGDREKAVACYERVLLAEGGPEDVRRPEALARLAHLKRPDHPDAPQLGILREAAESARDPQTRANLWFALGQAHEHLSSVDLAFEAFTRANACCRQQAPGYDRRSQERFVDALIAQFNLPVADRPLQPGPQPVFICGMFRSGSTLLEQALAAHPLICAAGELDILPRMVSGQLSPFPSSMAAITEVRLDELSGGYLDALRKLPSTTEGAAYVSDKRPDNFLLVGLIKHLFPRAKILHTVRHPLDNGLSIFMQHLDPRVAPYATDLQDIGHYYMQYRRMMEHWKSLYPESIHDVDYDSLVLAPKDVLASALDFLGLEWWPGCLRFHELSNTVKTASYWQVRRPLYRDASGRWRRYETKLRPLREVVERRDLPR</sequence>
<reference evidence="3 4" key="1">
    <citation type="submission" date="2016-02" db="EMBL/GenBank/DDBJ databases">
        <title>Complete genome sequencing and analysis of ATSB10, Dyella thiooxydans isolated from rhizosphere soil of sunflower (Helianthus annuus L.).</title>
        <authorList>
            <person name="Lee Y."/>
            <person name="Hwangbo K."/>
            <person name="Chung H."/>
            <person name="Yoo J."/>
            <person name="Kim K.Y."/>
            <person name="Sa T.M."/>
            <person name="Um Y."/>
            <person name="Madhaiyan M."/>
        </authorList>
    </citation>
    <scope>NUCLEOTIDE SEQUENCE [LARGE SCALE GENOMIC DNA]</scope>
    <source>
        <strain evidence="3 4">ATSB10</strain>
    </source>
</reference>
<dbReference type="KEGG" id="dtx:ATSB10_25110"/>
<keyword evidence="4" id="KW-1185">Reference proteome</keyword>
<dbReference type="PROSITE" id="PS50005">
    <property type="entry name" value="TPR"/>
    <property type="match status" value="1"/>
</dbReference>
<dbReference type="EMBL" id="CP014841">
    <property type="protein sequence ID" value="AND69965.1"/>
    <property type="molecule type" value="Genomic_DNA"/>
</dbReference>
<dbReference type="SUPFAM" id="SSF48452">
    <property type="entry name" value="TPR-like"/>
    <property type="match status" value="1"/>
</dbReference>
<dbReference type="PATRIC" id="fig|445710.3.peg.2506"/>
<dbReference type="Pfam" id="PF13176">
    <property type="entry name" value="TPR_7"/>
    <property type="match status" value="1"/>
</dbReference>
<evidence type="ECO:0000313" key="4">
    <source>
        <dbReference type="Proteomes" id="UP000077255"/>
    </source>
</evidence>
<dbReference type="InterPro" id="IPR011990">
    <property type="entry name" value="TPR-like_helical_dom_sf"/>
</dbReference>
<dbReference type="Gene3D" id="1.25.40.10">
    <property type="entry name" value="Tetratricopeptide repeat domain"/>
    <property type="match status" value="2"/>
</dbReference>
<dbReference type="SUPFAM" id="SSF52540">
    <property type="entry name" value="P-loop containing nucleoside triphosphate hydrolases"/>
    <property type="match status" value="1"/>
</dbReference>
<dbReference type="Pfam" id="PF13432">
    <property type="entry name" value="TPR_16"/>
    <property type="match status" value="1"/>
</dbReference>
<dbReference type="AlphaFoldDB" id="A0A161JXH3"/>
<accession>A0A161JXH3</accession>
<dbReference type="Gene3D" id="3.40.50.300">
    <property type="entry name" value="P-loop containing nucleotide triphosphate hydrolases"/>
    <property type="match status" value="1"/>
</dbReference>
<dbReference type="SMART" id="SM00028">
    <property type="entry name" value="TPR"/>
    <property type="match status" value="4"/>
</dbReference>
<dbReference type="GO" id="GO:0008476">
    <property type="term" value="F:protein-tyrosine sulfotransferase activity"/>
    <property type="evidence" value="ECO:0007669"/>
    <property type="project" value="InterPro"/>
</dbReference>
<dbReference type="STRING" id="445710.ATSB10_25110"/>
<evidence type="ECO:0000256" key="2">
    <source>
        <dbReference type="PROSITE-ProRule" id="PRU00339"/>
    </source>
</evidence>
<dbReference type="Pfam" id="PF13469">
    <property type="entry name" value="Sulfotransfer_3"/>
    <property type="match status" value="1"/>
</dbReference>
<gene>
    <name evidence="3" type="ORF">ATSB10_25110</name>
</gene>
<keyword evidence="2" id="KW-0802">TPR repeat</keyword>
<dbReference type="InterPro" id="IPR026634">
    <property type="entry name" value="TPST-like"/>
</dbReference>
<dbReference type="PANTHER" id="PTHR12788">
    <property type="entry name" value="PROTEIN-TYROSINE SULFOTRANSFERASE 2"/>
    <property type="match status" value="1"/>
</dbReference>
<dbReference type="PROSITE" id="PS50293">
    <property type="entry name" value="TPR_REGION"/>
    <property type="match status" value="1"/>
</dbReference>
<proteinExistence type="predicted"/>
<keyword evidence="1" id="KW-0808">Transferase</keyword>
<protein>
    <submittedName>
        <fullName evidence="3">Uncharacterized protein</fullName>
    </submittedName>
</protein>
<name>A0A161JXH3_9GAMM</name>
<organism evidence="3 4">
    <name type="scientific">Dyella thiooxydans</name>
    <dbReference type="NCBI Taxonomy" id="445710"/>
    <lineage>
        <taxon>Bacteria</taxon>
        <taxon>Pseudomonadati</taxon>
        <taxon>Pseudomonadota</taxon>
        <taxon>Gammaproteobacteria</taxon>
        <taxon>Lysobacterales</taxon>
        <taxon>Rhodanobacteraceae</taxon>
        <taxon>Dyella</taxon>
    </lineage>
</organism>
<dbReference type="PANTHER" id="PTHR12788:SF10">
    <property type="entry name" value="PROTEIN-TYROSINE SULFOTRANSFERASE"/>
    <property type="match status" value="1"/>
</dbReference>
<dbReference type="Proteomes" id="UP000077255">
    <property type="component" value="Chromosome"/>
</dbReference>
<feature type="repeat" description="TPR" evidence="2">
    <location>
        <begin position="116"/>
        <end position="149"/>
    </location>
</feature>
<evidence type="ECO:0000256" key="1">
    <source>
        <dbReference type="ARBA" id="ARBA00022679"/>
    </source>
</evidence>
<evidence type="ECO:0000313" key="3">
    <source>
        <dbReference type="EMBL" id="AND69965.1"/>
    </source>
</evidence>
<dbReference type="InterPro" id="IPR027417">
    <property type="entry name" value="P-loop_NTPase"/>
</dbReference>
<dbReference type="InterPro" id="IPR019734">
    <property type="entry name" value="TPR_rpt"/>
</dbReference>